<dbReference type="GO" id="GO:0005576">
    <property type="term" value="C:extracellular region"/>
    <property type="evidence" value="ECO:0007669"/>
    <property type="project" value="UniProtKB-SubCell"/>
</dbReference>
<dbReference type="Pfam" id="PF04717">
    <property type="entry name" value="Phage_base_V"/>
    <property type="match status" value="1"/>
</dbReference>
<dbReference type="RefSeq" id="WP_059516738.1">
    <property type="nucleotide sequence ID" value="NZ_LOWA01000031.1"/>
</dbReference>
<dbReference type="InterPro" id="IPR037026">
    <property type="entry name" value="Vgr_OB-fold_dom_sf"/>
</dbReference>
<feature type="region of interest" description="Disordered" evidence="4">
    <location>
        <begin position="638"/>
        <end position="726"/>
    </location>
</feature>
<sequence length="763" mass="83059">MRLIELRSDVVDPSCIALALKVHERFSQEPSYRLDLLSRDPELDLDAMLGAPLSADIDLGAGAVRTFNTVIFGGYDTGQLSGQYTYTLDLRSWLSFLEENRNSRIFQNMTVPQIVEQVFQGHRRDDYRFELESTYDEREYCVQFQETDLNFIKRLLEDEGIYFWVEHEDDRHVVVLSDTQRFEDMPFPYGQMLYLPDGEEERAIQGREGVQRLQRTRRVRSNNVALRDFNYWIPSNRLDSDAQTPPEPALSGIQLQYYDYATGYQDEQTGERLARLRLEAFQADSHVLIGEANARGLATGRAFTLAGHPAATRNRRYYVFNSDLTFIQDGPDSTSQGRNVSVKFQALADDRPYRPLLTTPRPEVPGIQSATVVGPEVSEVYTDKLGRIRVHFHWDRYKSTEADASCWIRVSQAWAGKGWGVIAMPRVGQEVLITYVDGDLDRPLVTGIVYNGENPTPYDLPKDIRYTGLVSRSIKRAGTYQNASQITFDDQRGAERVMVHAERDLQHTVERNSSTAIGQDLNLSVKGTSTSVVGISVSFTGISVSYTGLSVSFTGVSASFTGLSTSFTGISTSFTGVSTSFTGVSTSFTGVSTSFTGVSTGFTGVSTSFTGVSTSVTGHSNSVTGVSNSMTGISYSRTDTSISETGQSQSTTGVSLSYTGTSNSMTGTSTSVTGSSTSITGTSMSNTGTSTSITGTSTSVTGSSTSITGSSVSTTGSAVSSTGSSVSTKGSDVSVTGFAYSYTGVSYSDVGVDLKKLGMQVKN</sequence>
<dbReference type="EMBL" id="LOWA01000031">
    <property type="protein sequence ID" value="KVE27313.1"/>
    <property type="molecule type" value="Genomic_DNA"/>
</dbReference>
<comment type="caution">
    <text evidence="7">The sequence shown here is derived from an EMBL/GenBank/DDBJ whole genome shotgun (WGS) entry which is preliminary data.</text>
</comment>
<dbReference type="PANTHER" id="PTHR32305">
    <property type="match status" value="1"/>
</dbReference>
<dbReference type="SUPFAM" id="SSF69279">
    <property type="entry name" value="Phage tail proteins"/>
    <property type="match status" value="2"/>
</dbReference>
<dbReference type="Pfam" id="PF22178">
    <property type="entry name" value="Gp5_trimer_C"/>
    <property type="match status" value="1"/>
</dbReference>
<dbReference type="Gene3D" id="3.55.50.10">
    <property type="entry name" value="Baseplate protein-like domains"/>
    <property type="match status" value="1"/>
</dbReference>
<dbReference type="SUPFAM" id="SSF69255">
    <property type="entry name" value="gp5 N-terminal domain-like"/>
    <property type="match status" value="1"/>
</dbReference>
<dbReference type="NCBIfam" id="TIGR01646">
    <property type="entry name" value="vgr_GE"/>
    <property type="match status" value="1"/>
</dbReference>
<dbReference type="PANTHER" id="PTHR32305:SF15">
    <property type="entry name" value="PROTEIN RHSA-RELATED"/>
    <property type="match status" value="1"/>
</dbReference>
<name>A0A103E2S7_9BURK</name>
<evidence type="ECO:0000313" key="8">
    <source>
        <dbReference type="Proteomes" id="UP000062788"/>
    </source>
</evidence>
<dbReference type="InterPro" id="IPR006531">
    <property type="entry name" value="Gp5/Vgr_OB"/>
</dbReference>
<evidence type="ECO:0000256" key="1">
    <source>
        <dbReference type="ARBA" id="ARBA00004613"/>
    </source>
</evidence>
<proteinExistence type="inferred from homology"/>
<dbReference type="Gene3D" id="2.40.50.230">
    <property type="entry name" value="Gp5 N-terminal domain"/>
    <property type="match status" value="1"/>
</dbReference>
<reference evidence="7 8" key="1">
    <citation type="submission" date="2015-11" db="EMBL/GenBank/DDBJ databases">
        <title>Expanding the genomic diversity of Burkholderia species for the development of highly accurate diagnostics.</title>
        <authorList>
            <person name="Sahl J."/>
            <person name="Keim P."/>
            <person name="Wagner D."/>
        </authorList>
    </citation>
    <scope>NUCLEOTIDE SEQUENCE [LARGE SCALE GENOMIC DNA]</scope>
    <source>
        <strain evidence="7 8">TSV85</strain>
    </source>
</reference>
<dbReference type="InterPro" id="IPR050708">
    <property type="entry name" value="T6SS_VgrG/RHS"/>
</dbReference>
<dbReference type="Gene3D" id="2.30.110.50">
    <property type="match status" value="1"/>
</dbReference>
<dbReference type="InterPro" id="IPR017847">
    <property type="entry name" value="T6SS_RhsGE_Vgr_subset"/>
</dbReference>
<evidence type="ECO:0000256" key="2">
    <source>
        <dbReference type="ARBA" id="ARBA00005558"/>
    </source>
</evidence>
<dbReference type="OrthoDB" id="1907165at2"/>
<dbReference type="NCBIfam" id="TIGR03361">
    <property type="entry name" value="VI_Rhs_Vgr"/>
    <property type="match status" value="1"/>
</dbReference>
<organism evidence="7 8">
    <name type="scientific">Burkholderia singularis</name>
    <dbReference type="NCBI Taxonomy" id="1503053"/>
    <lineage>
        <taxon>Bacteria</taxon>
        <taxon>Pseudomonadati</taxon>
        <taxon>Pseudomonadota</taxon>
        <taxon>Betaproteobacteria</taxon>
        <taxon>Burkholderiales</taxon>
        <taxon>Burkholderiaceae</taxon>
        <taxon>Burkholderia</taxon>
        <taxon>pseudomallei group</taxon>
    </lineage>
</organism>
<dbReference type="InterPro" id="IPR054030">
    <property type="entry name" value="Gp5_Vgr_C"/>
</dbReference>
<evidence type="ECO:0000313" key="7">
    <source>
        <dbReference type="EMBL" id="KVE27313.1"/>
    </source>
</evidence>
<evidence type="ECO:0000259" key="5">
    <source>
        <dbReference type="Pfam" id="PF04717"/>
    </source>
</evidence>
<dbReference type="Proteomes" id="UP000062788">
    <property type="component" value="Unassembled WGS sequence"/>
</dbReference>
<gene>
    <name evidence="7" type="ORF">WS67_12530</name>
</gene>
<evidence type="ECO:0000256" key="3">
    <source>
        <dbReference type="ARBA" id="ARBA00022525"/>
    </source>
</evidence>
<evidence type="ECO:0000259" key="6">
    <source>
        <dbReference type="Pfam" id="PF22178"/>
    </source>
</evidence>
<dbReference type="SUPFAM" id="SSF69349">
    <property type="entry name" value="Phage fibre proteins"/>
    <property type="match status" value="1"/>
</dbReference>
<feature type="compositionally biased region" description="Low complexity" evidence="4">
    <location>
        <begin position="659"/>
        <end position="726"/>
    </location>
</feature>
<feature type="domain" description="Gp5/Type VI secretion system Vgr protein OB-fold" evidence="5">
    <location>
        <begin position="382"/>
        <end position="450"/>
    </location>
</feature>
<dbReference type="Gene3D" id="4.10.220.110">
    <property type="match status" value="1"/>
</dbReference>
<dbReference type="AlphaFoldDB" id="A0A103E2S7"/>
<evidence type="ECO:0000256" key="4">
    <source>
        <dbReference type="SAM" id="MobiDB-lite"/>
    </source>
</evidence>
<feature type="domain" description="Gp5/Type VI secretion system Vgr C-terminal trimerisation" evidence="6">
    <location>
        <begin position="468"/>
        <end position="534"/>
    </location>
</feature>
<comment type="subcellular location">
    <subcellularLocation>
        <location evidence="1">Secreted</location>
    </subcellularLocation>
</comment>
<feature type="compositionally biased region" description="Polar residues" evidence="4">
    <location>
        <begin position="638"/>
        <end position="658"/>
    </location>
</feature>
<comment type="similarity">
    <text evidence="2">Belongs to the VgrG protein family.</text>
</comment>
<protein>
    <submittedName>
        <fullName evidence="7">Type IV secretion protein Rhs</fullName>
    </submittedName>
</protein>
<dbReference type="InterPro" id="IPR006533">
    <property type="entry name" value="T6SS_Vgr_RhsGE"/>
</dbReference>
<keyword evidence="8" id="KW-1185">Reference proteome</keyword>
<dbReference type="Pfam" id="PF05954">
    <property type="entry name" value="Phage_GPD"/>
    <property type="match status" value="1"/>
</dbReference>
<keyword evidence="3" id="KW-0964">Secreted</keyword>
<accession>A0A103E2S7</accession>